<organism evidence="1 2">
    <name type="scientific">Camelliibacillus cellulosilyticus</name>
    <dbReference type="NCBI Taxonomy" id="2174486"/>
    <lineage>
        <taxon>Bacteria</taxon>
        <taxon>Bacillati</taxon>
        <taxon>Bacillota</taxon>
        <taxon>Bacilli</taxon>
        <taxon>Bacillales</taxon>
        <taxon>Sporolactobacillaceae</taxon>
        <taxon>Camelliibacillus</taxon>
    </lineage>
</organism>
<proteinExistence type="predicted"/>
<evidence type="ECO:0000313" key="2">
    <source>
        <dbReference type="Proteomes" id="UP001596022"/>
    </source>
</evidence>
<evidence type="ECO:0000313" key="1">
    <source>
        <dbReference type="EMBL" id="MFC4618660.1"/>
    </source>
</evidence>
<dbReference type="Proteomes" id="UP001596022">
    <property type="component" value="Unassembled WGS sequence"/>
</dbReference>
<reference evidence="2" key="1">
    <citation type="journal article" date="2019" name="Int. J. Syst. Evol. Microbiol.">
        <title>The Global Catalogue of Microorganisms (GCM) 10K type strain sequencing project: providing services to taxonomists for standard genome sequencing and annotation.</title>
        <authorList>
            <consortium name="The Broad Institute Genomics Platform"/>
            <consortium name="The Broad Institute Genome Sequencing Center for Infectious Disease"/>
            <person name="Wu L."/>
            <person name="Ma J."/>
        </authorList>
    </citation>
    <scope>NUCLEOTIDE SEQUENCE [LARGE SCALE GENOMIC DNA]</scope>
    <source>
        <strain evidence="2">CGMCC 1.16306</strain>
    </source>
</reference>
<keyword evidence="2" id="KW-1185">Reference proteome</keyword>
<dbReference type="EMBL" id="JBHSFW010000002">
    <property type="protein sequence ID" value="MFC4618660.1"/>
    <property type="molecule type" value="Genomic_DNA"/>
</dbReference>
<protein>
    <submittedName>
        <fullName evidence="1">Uncharacterized protein</fullName>
    </submittedName>
</protein>
<gene>
    <name evidence="1" type="ORF">ACFO4N_07910</name>
</gene>
<sequence>MLFFNLFNRRIDVPDPSRGVSAIEIEFVVENCQSGSINVTDIMLQGGTIATMWTGHPSEMRWSLDG</sequence>
<dbReference type="RefSeq" id="WP_376845701.1">
    <property type="nucleotide sequence ID" value="NZ_JBHSFW010000002.1"/>
</dbReference>
<accession>A0ABV9GN22</accession>
<comment type="caution">
    <text evidence="1">The sequence shown here is derived from an EMBL/GenBank/DDBJ whole genome shotgun (WGS) entry which is preliminary data.</text>
</comment>
<name>A0ABV9GN22_9BACL</name>